<evidence type="ECO:0000256" key="3">
    <source>
        <dbReference type="ARBA" id="ARBA00023163"/>
    </source>
</evidence>
<feature type="DNA-binding region" description="H-T-H motif" evidence="4">
    <location>
        <begin position="32"/>
        <end position="51"/>
    </location>
</feature>
<evidence type="ECO:0000256" key="2">
    <source>
        <dbReference type="ARBA" id="ARBA00023125"/>
    </source>
</evidence>
<name>A0A2M9Z710_9LEPT</name>
<dbReference type="PROSITE" id="PS50977">
    <property type="entry name" value="HTH_TETR_2"/>
    <property type="match status" value="1"/>
</dbReference>
<gene>
    <name evidence="6" type="ORF">CH371_18980</name>
</gene>
<dbReference type="GO" id="GO:0003700">
    <property type="term" value="F:DNA-binding transcription factor activity"/>
    <property type="evidence" value="ECO:0007669"/>
    <property type="project" value="TreeGrafter"/>
</dbReference>
<dbReference type="PANTHER" id="PTHR30055">
    <property type="entry name" value="HTH-TYPE TRANSCRIPTIONAL REGULATOR RUTR"/>
    <property type="match status" value="1"/>
</dbReference>
<evidence type="ECO:0000256" key="1">
    <source>
        <dbReference type="ARBA" id="ARBA00023015"/>
    </source>
</evidence>
<dbReference type="PRINTS" id="PR00455">
    <property type="entry name" value="HTHTETR"/>
</dbReference>
<dbReference type="InterPro" id="IPR009057">
    <property type="entry name" value="Homeodomain-like_sf"/>
</dbReference>
<evidence type="ECO:0000313" key="6">
    <source>
        <dbReference type="EMBL" id="PJZ64205.1"/>
    </source>
</evidence>
<sequence>MPKTGLTPKELQQKALDAAEEEIRKNGVERLKLTDVARELNLSHAALYKHFSDKEALLDSVSSRWLDRIDTALENVTSLEGSPEARLTEWFLTLHRLKREKVLADPKIYSAFNMSAEKTRPFVQKHIRTMYSQLQRMVEEGIRSGTFFCKTPEEGARILFEGTAAFHHPRLVFENIQEEREEFLLSLIRNLLSGLKAK</sequence>
<dbReference type="InterPro" id="IPR050109">
    <property type="entry name" value="HTH-type_TetR-like_transc_reg"/>
</dbReference>
<dbReference type="Pfam" id="PF17935">
    <property type="entry name" value="TetR_C_27"/>
    <property type="match status" value="1"/>
</dbReference>
<feature type="domain" description="HTH tetR-type" evidence="5">
    <location>
        <begin position="9"/>
        <end position="69"/>
    </location>
</feature>
<reference evidence="6 7" key="1">
    <citation type="submission" date="2017-07" db="EMBL/GenBank/DDBJ databases">
        <title>Leptospira spp. isolated from tropical soils.</title>
        <authorList>
            <person name="Thibeaux R."/>
            <person name="Iraola G."/>
            <person name="Ferres I."/>
            <person name="Bierque E."/>
            <person name="Girault D."/>
            <person name="Soupe-Gilbert M.-E."/>
            <person name="Picardeau M."/>
            <person name="Goarant C."/>
        </authorList>
    </citation>
    <scope>NUCLEOTIDE SEQUENCE [LARGE SCALE GENOMIC DNA]</scope>
    <source>
        <strain evidence="6 7">FH2-C-A2</strain>
    </source>
</reference>
<organism evidence="6 7">
    <name type="scientific">Leptospira wolffii</name>
    <dbReference type="NCBI Taxonomy" id="409998"/>
    <lineage>
        <taxon>Bacteria</taxon>
        <taxon>Pseudomonadati</taxon>
        <taxon>Spirochaetota</taxon>
        <taxon>Spirochaetia</taxon>
        <taxon>Leptospirales</taxon>
        <taxon>Leptospiraceae</taxon>
        <taxon>Leptospira</taxon>
    </lineage>
</organism>
<protein>
    <submittedName>
        <fullName evidence="6">TetR family transcriptional regulator</fullName>
    </submittedName>
</protein>
<evidence type="ECO:0000259" key="5">
    <source>
        <dbReference type="PROSITE" id="PS50977"/>
    </source>
</evidence>
<keyword evidence="1" id="KW-0805">Transcription regulation</keyword>
<evidence type="ECO:0000313" key="7">
    <source>
        <dbReference type="Proteomes" id="UP000231912"/>
    </source>
</evidence>
<dbReference type="SUPFAM" id="SSF46689">
    <property type="entry name" value="Homeodomain-like"/>
    <property type="match status" value="1"/>
</dbReference>
<dbReference type="EMBL" id="NPDT01000011">
    <property type="protein sequence ID" value="PJZ64205.1"/>
    <property type="molecule type" value="Genomic_DNA"/>
</dbReference>
<dbReference type="InterPro" id="IPR036271">
    <property type="entry name" value="Tet_transcr_reg_TetR-rel_C_sf"/>
</dbReference>
<dbReference type="PANTHER" id="PTHR30055:SF151">
    <property type="entry name" value="TRANSCRIPTIONAL REGULATORY PROTEIN"/>
    <property type="match status" value="1"/>
</dbReference>
<dbReference type="AlphaFoldDB" id="A0A2M9Z710"/>
<dbReference type="InterPro" id="IPR001647">
    <property type="entry name" value="HTH_TetR"/>
</dbReference>
<comment type="caution">
    <text evidence="6">The sequence shown here is derived from an EMBL/GenBank/DDBJ whole genome shotgun (WGS) entry which is preliminary data.</text>
</comment>
<dbReference type="Gene3D" id="1.10.357.10">
    <property type="entry name" value="Tetracycline Repressor, domain 2"/>
    <property type="match status" value="1"/>
</dbReference>
<proteinExistence type="predicted"/>
<dbReference type="Proteomes" id="UP000231912">
    <property type="component" value="Unassembled WGS sequence"/>
</dbReference>
<keyword evidence="3" id="KW-0804">Transcription</keyword>
<dbReference type="GO" id="GO:0000976">
    <property type="term" value="F:transcription cis-regulatory region binding"/>
    <property type="evidence" value="ECO:0007669"/>
    <property type="project" value="TreeGrafter"/>
</dbReference>
<evidence type="ECO:0000256" key="4">
    <source>
        <dbReference type="PROSITE-ProRule" id="PRU00335"/>
    </source>
</evidence>
<dbReference type="Pfam" id="PF00440">
    <property type="entry name" value="TetR_N"/>
    <property type="match status" value="1"/>
</dbReference>
<dbReference type="SUPFAM" id="SSF48498">
    <property type="entry name" value="Tetracyclin repressor-like, C-terminal domain"/>
    <property type="match status" value="1"/>
</dbReference>
<keyword evidence="2 4" id="KW-0238">DNA-binding</keyword>
<dbReference type="InterPro" id="IPR041478">
    <property type="entry name" value="TetR_C_27"/>
</dbReference>
<dbReference type="RefSeq" id="WP_100760265.1">
    <property type="nucleotide sequence ID" value="NZ_NPDT01000011.1"/>
</dbReference>
<accession>A0A2M9Z710</accession>